<feature type="domain" description="LysM" evidence="2">
    <location>
        <begin position="29"/>
        <end position="73"/>
    </location>
</feature>
<proteinExistence type="predicted"/>
<name>A0ABW6K9G0_9BACI</name>
<dbReference type="InterPro" id="IPR011055">
    <property type="entry name" value="Dup_hybrid_motif"/>
</dbReference>
<organism evidence="3 4">
    <name type="scientific">Cytobacillus spartinae</name>
    <dbReference type="NCBI Taxonomy" id="3299023"/>
    <lineage>
        <taxon>Bacteria</taxon>
        <taxon>Bacillati</taxon>
        <taxon>Bacillota</taxon>
        <taxon>Bacilli</taxon>
        <taxon>Bacillales</taxon>
        <taxon>Bacillaceae</taxon>
        <taxon>Cytobacillus</taxon>
    </lineage>
</organism>
<feature type="domain" description="LysM" evidence="2">
    <location>
        <begin position="148"/>
        <end position="192"/>
    </location>
</feature>
<dbReference type="CDD" id="cd00118">
    <property type="entry name" value="LysM"/>
    <property type="match status" value="3"/>
</dbReference>
<keyword evidence="4" id="KW-1185">Reference proteome</keyword>
<dbReference type="Pfam" id="PF01551">
    <property type="entry name" value="Peptidase_M23"/>
    <property type="match status" value="1"/>
</dbReference>
<sequence length="357" mass="39161">MMKRRVLVSSILALSLMGGSLASADHTTSSYTIQSGDTFWKISQKFNVPFADLLAANPNRDPNNLYVGQEVQIPVKHTTTDYTPYKIQSGDTFWKISQKFGISYADLLAANPNANPNNLIIGQEIHIPVSPELEQEIEIPVSPKPSTNSYVIQSGDTFWSISQKLGVPYTEILAANPTANPTNLYPGLVIQIPVKSTSIEAPATYADGKFPLAKGTYQPFTDTYGDGRTFNTDGTQTRKHEGIDLIAPTGTPIYSIYDGVVINKGWNTYGGWRLTVKTPDGKTAFYYAHMSKYASNTDIGTKITKGQLIGYVGSTGYGPEGTSGQFVPHLHIGMYDIANGFTAFNPYNHLKYWESKN</sequence>
<gene>
    <name evidence="3" type="ORF">ACFYKX_09390</name>
</gene>
<dbReference type="Gene3D" id="3.10.350.10">
    <property type="entry name" value="LysM domain"/>
    <property type="match status" value="3"/>
</dbReference>
<feature type="signal peptide" evidence="1">
    <location>
        <begin position="1"/>
        <end position="24"/>
    </location>
</feature>
<dbReference type="Proteomes" id="UP001601059">
    <property type="component" value="Unassembled WGS sequence"/>
</dbReference>
<feature type="domain" description="LysM" evidence="2">
    <location>
        <begin position="83"/>
        <end position="127"/>
    </location>
</feature>
<dbReference type="PROSITE" id="PS51782">
    <property type="entry name" value="LYSM"/>
    <property type="match status" value="3"/>
</dbReference>
<dbReference type="RefSeq" id="WP_389360380.1">
    <property type="nucleotide sequence ID" value="NZ_JBIACK010000003.1"/>
</dbReference>
<dbReference type="InterPro" id="IPR036779">
    <property type="entry name" value="LysM_dom_sf"/>
</dbReference>
<reference evidence="3 4" key="1">
    <citation type="submission" date="2024-08" db="EMBL/GenBank/DDBJ databases">
        <title>Two novel Cytobacillus novel species.</title>
        <authorList>
            <person name="Liu G."/>
        </authorList>
    </citation>
    <scope>NUCLEOTIDE SEQUENCE [LARGE SCALE GENOMIC DNA]</scope>
    <source>
        <strain evidence="3 4">FJAT-54145</strain>
    </source>
</reference>
<protein>
    <submittedName>
        <fullName evidence="3">LysM peptidoglycan-binding domain-containing protein</fullName>
    </submittedName>
</protein>
<dbReference type="Pfam" id="PF01476">
    <property type="entry name" value="LysM"/>
    <property type="match status" value="3"/>
</dbReference>
<evidence type="ECO:0000313" key="4">
    <source>
        <dbReference type="Proteomes" id="UP001601059"/>
    </source>
</evidence>
<evidence type="ECO:0000256" key="1">
    <source>
        <dbReference type="SAM" id="SignalP"/>
    </source>
</evidence>
<dbReference type="PANTHER" id="PTHR33734">
    <property type="entry name" value="LYSM DOMAIN-CONTAINING GPI-ANCHORED PROTEIN 2"/>
    <property type="match status" value="1"/>
</dbReference>
<evidence type="ECO:0000259" key="2">
    <source>
        <dbReference type="PROSITE" id="PS51782"/>
    </source>
</evidence>
<dbReference type="SUPFAM" id="SSF54106">
    <property type="entry name" value="LysM domain"/>
    <property type="match status" value="1"/>
</dbReference>
<dbReference type="Gene3D" id="2.70.70.10">
    <property type="entry name" value="Glucose Permease (Domain IIA)"/>
    <property type="match status" value="1"/>
</dbReference>
<accession>A0ABW6K9G0</accession>
<dbReference type="CDD" id="cd12797">
    <property type="entry name" value="M23_peptidase"/>
    <property type="match status" value="1"/>
</dbReference>
<dbReference type="SUPFAM" id="SSF51261">
    <property type="entry name" value="Duplicated hybrid motif"/>
    <property type="match status" value="1"/>
</dbReference>
<dbReference type="InterPro" id="IPR016047">
    <property type="entry name" value="M23ase_b-sheet_dom"/>
</dbReference>
<dbReference type="SMART" id="SM00257">
    <property type="entry name" value="LysM"/>
    <property type="match status" value="3"/>
</dbReference>
<dbReference type="InterPro" id="IPR018392">
    <property type="entry name" value="LysM"/>
</dbReference>
<comment type="caution">
    <text evidence="3">The sequence shown here is derived from an EMBL/GenBank/DDBJ whole genome shotgun (WGS) entry which is preliminary data.</text>
</comment>
<feature type="chain" id="PRO_5046166301" evidence="1">
    <location>
        <begin position="25"/>
        <end position="357"/>
    </location>
</feature>
<keyword evidence="1" id="KW-0732">Signal</keyword>
<dbReference type="PANTHER" id="PTHR33734:SF22">
    <property type="entry name" value="MEMBRANE-BOUND LYTIC MUREIN TRANSGLYCOSYLASE D"/>
    <property type="match status" value="1"/>
</dbReference>
<dbReference type="EMBL" id="JBIACK010000003">
    <property type="protein sequence ID" value="MFE8700827.1"/>
    <property type="molecule type" value="Genomic_DNA"/>
</dbReference>
<evidence type="ECO:0000313" key="3">
    <source>
        <dbReference type="EMBL" id="MFE8700827.1"/>
    </source>
</evidence>